<evidence type="ECO:0000313" key="2">
    <source>
        <dbReference type="EMBL" id="KAF9625438.1"/>
    </source>
</evidence>
<evidence type="ECO:0000313" key="3">
    <source>
        <dbReference type="Proteomes" id="UP000631114"/>
    </source>
</evidence>
<dbReference type="AlphaFoldDB" id="A0A835J1J4"/>
<evidence type="ECO:0000256" key="1">
    <source>
        <dbReference type="SAM" id="Phobius"/>
    </source>
</evidence>
<comment type="caution">
    <text evidence="2">The sequence shown here is derived from an EMBL/GenBank/DDBJ whole genome shotgun (WGS) entry which is preliminary data.</text>
</comment>
<sequence>MATKKEEKQAMNKKRSPSNFLQLYGWDLLLGFIATFYVFLVPYTKVEESFNVQYDHLEFPGVVPRTFIGALLISILASPVMLTMYLLNLPKLYSLFAGKRMEENLMLKVLVLADTLFR</sequence>
<dbReference type="OrthoDB" id="19039at2759"/>
<dbReference type="UniPathway" id="UPA00378"/>
<dbReference type="EMBL" id="JADFTS010000001">
    <property type="protein sequence ID" value="KAF9625438.1"/>
    <property type="molecule type" value="Genomic_DNA"/>
</dbReference>
<organism evidence="2 3">
    <name type="scientific">Coptis chinensis</name>
    <dbReference type="NCBI Taxonomy" id="261450"/>
    <lineage>
        <taxon>Eukaryota</taxon>
        <taxon>Viridiplantae</taxon>
        <taxon>Streptophyta</taxon>
        <taxon>Embryophyta</taxon>
        <taxon>Tracheophyta</taxon>
        <taxon>Spermatophyta</taxon>
        <taxon>Magnoliopsida</taxon>
        <taxon>Ranunculales</taxon>
        <taxon>Ranunculaceae</taxon>
        <taxon>Coptidoideae</taxon>
        <taxon>Coptis</taxon>
    </lineage>
</organism>
<feature type="transmembrane region" description="Helical" evidence="1">
    <location>
        <begin position="21"/>
        <end position="43"/>
    </location>
</feature>
<keyword evidence="1" id="KW-1133">Transmembrane helix</keyword>
<name>A0A835J1J4_9MAGN</name>
<dbReference type="Proteomes" id="UP000631114">
    <property type="component" value="Unassembled WGS sequence"/>
</dbReference>
<keyword evidence="1" id="KW-0472">Membrane</keyword>
<reference evidence="2 3" key="1">
    <citation type="submission" date="2020-10" db="EMBL/GenBank/DDBJ databases">
        <title>The Coptis chinensis genome and diversification of protoberbering-type alkaloids.</title>
        <authorList>
            <person name="Wang B."/>
            <person name="Shu S."/>
            <person name="Song C."/>
            <person name="Liu Y."/>
        </authorList>
    </citation>
    <scope>NUCLEOTIDE SEQUENCE [LARGE SCALE GENOMIC DNA]</scope>
    <source>
        <strain evidence="2">HL-2020</strain>
        <tissue evidence="2">Leaf</tissue>
    </source>
</reference>
<protein>
    <submittedName>
        <fullName evidence="2">Uncharacterized protein</fullName>
    </submittedName>
</protein>
<keyword evidence="1" id="KW-0812">Transmembrane</keyword>
<accession>A0A835J1J4</accession>
<keyword evidence="3" id="KW-1185">Reference proteome</keyword>
<proteinExistence type="predicted"/>
<feature type="transmembrane region" description="Helical" evidence="1">
    <location>
        <begin position="63"/>
        <end position="87"/>
    </location>
</feature>
<gene>
    <name evidence="2" type="ORF">IFM89_022835</name>
</gene>